<accession>A0A511R4J2</accession>
<dbReference type="GO" id="GO:0017004">
    <property type="term" value="P:cytochrome complex assembly"/>
    <property type="evidence" value="ECO:0007669"/>
    <property type="project" value="InterPro"/>
</dbReference>
<proteinExistence type="inferred from homology"/>
<dbReference type="InterPro" id="IPR003834">
    <property type="entry name" value="Cyt_c_assmbl_TM_dom"/>
</dbReference>
<dbReference type="AlphaFoldDB" id="A0A511R4J2"/>
<feature type="transmembrane region" description="Helical" evidence="6">
    <location>
        <begin position="72"/>
        <end position="90"/>
    </location>
</feature>
<reference evidence="8 9" key="1">
    <citation type="submission" date="2019-07" db="EMBL/GenBank/DDBJ databases">
        <title>Whole genome shotgun sequence of Meiothermus hypogaeus NBRC 106114.</title>
        <authorList>
            <person name="Hosoyama A."/>
            <person name="Uohara A."/>
            <person name="Ohji S."/>
            <person name="Ichikawa N."/>
        </authorList>
    </citation>
    <scope>NUCLEOTIDE SEQUENCE [LARGE SCALE GENOMIC DNA]</scope>
    <source>
        <strain evidence="8 9">NBRC 106114</strain>
    </source>
</reference>
<dbReference type="PANTHER" id="PTHR31272:SF4">
    <property type="entry name" value="CYTOCHROME C-TYPE BIOGENESIS PROTEIN HI_1454-RELATED"/>
    <property type="match status" value="1"/>
</dbReference>
<comment type="similarity">
    <text evidence="2">Belongs to the DsbD family.</text>
</comment>
<evidence type="ECO:0000256" key="3">
    <source>
        <dbReference type="ARBA" id="ARBA00022692"/>
    </source>
</evidence>
<evidence type="ECO:0000313" key="8">
    <source>
        <dbReference type="EMBL" id="GEM84217.1"/>
    </source>
</evidence>
<evidence type="ECO:0000256" key="4">
    <source>
        <dbReference type="ARBA" id="ARBA00022989"/>
    </source>
</evidence>
<feature type="transmembrane region" description="Helical" evidence="6">
    <location>
        <begin position="185"/>
        <end position="209"/>
    </location>
</feature>
<feature type="transmembrane region" description="Helical" evidence="6">
    <location>
        <begin position="41"/>
        <end position="66"/>
    </location>
</feature>
<evidence type="ECO:0000259" key="7">
    <source>
        <dbReference type="Pfam" id="PF02683"/>
    </source>
</evidence>
<dbReference type="PANTHER" id="PTHR31272">
    <property type="entry name" value="CYTOCHROME C-TYPE BIOGENESIS PROTEIN HI_1454-RELATED"/>
    <property type="match status" value="1"/>
</dbReference>
<comment type="subcellular location">
    <subcellularLocation>
        <location evidence="1">Membrane</location>
        <topology evidence="1">Multi-pass membrane protein</topology>
    </subcellularLocation>
</comment>
<feature type="transmembrane region" description="Helical" evidence="6">
    <location>
        <begin position="142"/>
        <end position="164"/>
    </location>
</feature>
<name>A0A511R4J2_9DEIN</name>
<keyword evidence="5 6" id="KW-0472">Membrane</keyword>
<organism evidence="8 9">
    <name type="scientific">Meiothermus hypogaeus NBRC 106114</name>
    <dbReference type="NCBI Taxonomy" id="1227553"/>
    <lineage>
        <taxon>Bacteria</taxon>
        <taxon>Thermotogati</taxon>
        <taxon>Deinococcota</taxon>
        <taxon>Deinococci</taxon>
        <taxon>Thermales</taxon>
        <taxon>Thermaceae</taxon>
        <taxon>Meiothermus</taxon>
    </lineage>
</organism>
<dbReference type="Proteomes" id="UP000321197">
    <property type="component" value="Unassembled WGS sequence"/>
</dbReference>
<keyword evidence="3 6" id="KW-0812">Transmembrane</keyword>
<comment type="caution">
    <text evidence="8">The sequence shown here is derived from an EMBL/GenBank/DDBJ whole genome shotgun (WGS) entry which is preliminary data.</text>
</comment>
<evidence type="ECO:0000256" key="6">
    <source>
        <dbReference type="SAM" id="Phobius"/>
    </source>
</evidence>
<feature type="domain" description="Cytochrome C biogenesis protein transmembrane" evidence="7">
    <location>
        <begin position="3"/>
        <end position="198"/>
    </location>
</feature>
<evidence type="ECO:0000256" key="5">
    <source>
        <dbReference type="ARBA" id="ARBA00023136"/>
    </source>
</evidence>
<keyword evidence="4 6" id="KW-1133">Transmembrane helix</keyword>
<dbReference type="InterPro" id="IPR051790">
    <property type="entry name" value="Cytochrome_c-biogenesis_DsbD"/>
</dbReference>
<evidence type="ECO:0000256" key="1">
    <source>
        <dbReference type="ARBA" id="ARBA00004141"/>
    </source>
</evidence>
<sequence length="226" mass="24361">MSLTAAFMAGILSFLSPCVLPLVPTYLLYLGGERGRPLFNAFFFVGGFSLVFLLLGLPFTLLGGILFENRQLLGQVGGVILVLFGLYMLGLKPKWGVNLRYQGDTSRPWGAFVLGMVLGLGWTPCIGPILGGILTLTAAGGGVYFLLAYILGLAVPFLLVALFADRVRPVLRKAGRFSRWAEVTAGVALIAVGVLMLTGTFTQLNSFFIKITPEWLLNLEKSLIGQ</sequence>
<evidence type="ECO:0000313" key="9">
    <source>
        <dbReference type="Proteomes" id="UP000321197"/>
    </source>
</evidence>
<evidence type="ECO:0000256" key="2">
    <source>
        <dbReference type="ARBA" id="ARBA00006143"/>
    </source>
</evidence>
<protein>
    <submittedName>
        <fullName evidence="8">Cytochrome C biogenesis protein CcdA</fullName>
    </submittedName>
</protein>
<feature type="transmembrane region" description="Helical" evidence="6">
    <location>
        <begin position="6"/>
        <end position="29"/>
    </location>
</feature>
<dbReference type="Pfam" id="PF02683">
    <property type="entry name" value="DsbD_TM"/>
    <property type="match status" value="1"/>
</dbReference>
<gene>
    <name evidence="8" type="ORF">MHY01S_23830</name>
</gene>
<feature type="transmembrane region" description="Helical" evidence="6">
    <location>
        <begin position="111"/>
        <end position="136"/>
    </location>
</feature>
<dbReference type="EMBL" id="BJXL01000084">
    <property type="protein sequence ID" value="GEM84217.1"/>
    <property type="molecule type" value="Genomic_DNA"/>
</dbReference>
<dbReference type="GO" id="GO:0016020">
    <property type="term" value="C:membrane"/>
    <property type="evidence" value="ECO:0007669"/>
    <property type="project" value="UniProtKB-SubCell"/>
</dbReference>